<evidence type="ECO:0000313" key="3">
    <source>
        <dbReference type="Proteomes" id="UP000199400"/>
    </source>
</evidence>
<dbReference type="STRING" id="54.SAMN02745121_06055"/>
<proteinExistence type="predicted"/>
<evidence type="ECO:0000313" key="2">
    <source>
        <dbReference type="EMBL" id="SFE91260.1"/>
    </source>
</evidence>
<dbReference type="EMBL" id="FOMX01000022">
    <property type="protein sequence ID" value="SFE91260.1"/>
    <property type="molecule type" value="Genomic_DNA"/>
</dbReference>
<reference evidence="3" key="1">
    <citation type="submission" date="2016-10" db="EMBL/GenBank/DDBJ databases">
        <authorList>
            <person name="Varghese N."/>
            <person name="Submissions S."/>
        </authorList>
    </citation>
    <scope>NUCLEOTIDE SEQUENCE [LARGE SCALE GENOMIC DNA]</scope>
    <source>
        <strain evidence="3">ATCC 25963</strain>
    </source>
</reference>
<dbReference type="Pfam" id="PF20032">
    <property type="entry name" value="ADYC"/>
    <property type="match status" value="1"/>
</dbReference>
<dbReference type="Gene3D" id="2.160.20.80">
    <property type="entry name" value="E3 ubiquitin-protein ligase SopA"/>
    <property type="match status" value="1"/>
</dbReference>
<name>A0A1I2EG83_9BACT</name>
<evidence type="ECO:0000259" key="1">
    <source>
        <dbReference type="Pfam" id="PF20032"/>
    </source>
</evidence>
<dbReference type="Proteomes" id="UP000199400">
    <property type="component" value="Unassembled WGS sequence"/>
</dbReference>
<dbReference type="InterPro" id="IPR045426">
    <property type="entry name" value="ADYC"/>
</dbReference>
<protein>
    <recommendedName>
        <fullName evidence="1">ADYC domain-containing protein</fullName>
    </recommendedName>
</protein>
<dbReference type="SUPFAM" id="SSF141571">
    <property type="entry name" value="Pentapeptide repeat-like"/>
    <property type="match status" value="1"/>
</dbReference>
<dbReference type="PROSITE" id="PS51257">
    <property type="entry name" value="PROKAR_LIPOPROTEIN"/>
    <property type="match status" value="1"/>
</dbReference>
<dbReference type="OrthoDB" id="8066319at2"/>
<keyword evidence="3" id="KW-1185">Reference proteome</keyword>
<feature type="domain" description="ADYC" evidence="1">
    <location>
        <begin position="99"/>
        <end position="280"/>
    </location>
</feature>
<gene>
    <name evidence="2" type="ORF">SAMN02745121_06055</name>
</gene>
<dbReference type="AlphaFoldDB" id="A0A1I2EG83"/>
<organism evidence="2 3">
    <name type="scientific">Nannocystis exedens</name>
    <dbReference type="NCBI Taxonomy" id="54"/>
    <lineage>
        <taxon>Bacteria</taxon>
        <taxon>Pseudomonadati</taxon>
        <taxon>Myxococcota</taxon>
        <taxon>Polyangia</taxon>
        <taxon>Nannocystales</taxon>
        <taxon>Nannocystaceae</taxon>
        <taxon>Nannocystis</taxon>
    </lineage>
</organism>
<sequence>MTRGIWLALVCSVVACDVVENDIGTAITLRSDVGNGLELNSARMNGQQFNGMRMNGINLNGMRMNGWTVNGINLNAINLNGSSFSATMVVDGTPVQVSGDDLIGSLLTLEGSSETYVLRFDDIYLNPADPDGDVWFYDISVQDASEGTWSSLCYDHDGQPTQAIAIGNYWDTVTGDRIDDASVVTFACRDAVLAKCVEWGYRPWATVAGVSLTDHHQACTRLARADYCGDGTPHTFTGTPIDVFDALSPAIQSPATLALQNWGIEAEWGPDGAVCVGDQMRLKMLDDAGISYEYPPCLDAIDDISGCGSFGGDRGGLLADRYCDQWQSDPGACDGSQPG</sequence>
<dbReference type="RefSeq" id="WP_143141009.1">
    <property type="nucleotide sequence ID" value="NZ_FOMX01000022.1"/>
</dbReference>
<accession>A0A1I2EG83</accession>